<comment type="caution">
    <text evidence="1">The sequence shown here is derived from an EMBL/GenBank/DDBJ whole genome shotgun (WGS) entry which is preliminary data.</text>
</comment>
<dbReference type="Proteomes" id="UP001057402">
    <property type="component" value="Chromosome 10"/>
</dbReference>
<sequence length="179" mass="19523">MELFRSCPCRLFLIFLLLSTKARPFSSSASISDQVFESQGSAGRHLLQAKKSCPVNFEFLDYKILTNSCKGPNYLPNLCCPPFKDLACPYSDYLNDVTNDCASTLFSYINLYGKYPPGLFSSECREGKEGLACPASSPIASATNAPTSSSIPLAHYKASYTLPVMLVASLLLGHLPEIL</sequence>
<dbReference type="EMBL" id="CM042889">
    <property type="protein sequence ID" value="KAI4320864.1"/>
    <property type="molecule type" value="Genomic_DNA"/>
</dbReference>
<keyword evidence="2" id="KW-1185">Reference proteome</keyword>
<name>A0ACB9M953_9MYRT</name>
<accession>A0ACB9M953</accession>
<proteinExistence type="predicted"/>
<reference evidence="2" key="1">
    <citation type="journal article" date="2023" name="Front. Plant Sci.">
        <title>Chromosomal-level genome assembly of Melastoma candidum provides insights into trichome evolution.</title>
        <authorList>
            <person name="Zhong Y."/>
            <person name="Wu W."/>
            <person name="Sun C."/>
            <person name="Zou P."/>
            <person name="Liu Y."/>
            <person name="Dai S."/>
            <person name="Zhou R."/>
        </authorList>
    </citation>
    <scope>NUCLEOTIDE SEQUENCE [LARGE SCALE GENOMIC DNA]</scope>
</reference>
<evidence type="ECO:0000313" key="1">
    <source>
        <dbReference type="EMBL" id="KAI4320864.1"/>
    </source>
</evidence>
<protein>
    <submittedName>
        <fullName evidence="1">Uncharacterized protein</fullName>
    </submittedName>
</protein>
<gene>
    <name evidence="1" type="ORF">MLD38_034304</name>
</gene>
<evidence type="ECO:0000313" key="2">
    <source>
        <dbReference type="Proteomes" id="UP001057402"/>
    </source>
</evidence>
<organism evidence="1 2">
    <name type="scientific">Melastoma candidum</name>
    <dbReference type="NCBI Taxonomy" id="119954"/>
    <lineage>
        <taxon>Eukaryota</taxon>
        <taxon>Viridiplantae</taxon>
        <taxon>Streptophyta</taxon>
        <taxon>Embryophyta</taxon>
        <taxon>Tracheophyta</taxon>
        <taxon>Spermatophyta</taxon>
        <taxon>Magnoliopsida</taxon>
        <taxon>eudicotyledons</taxon>
        <taxon>Gunneridae</taxon>
        <taxon>Pentapetalae</taxon>
        <taxon>rosids</taxon>
        <taxon>malvids</taxon>
        <taxon>Myrtales</taxon>
        <taxon>Melastomataceae</taxon>
        <taxon>Melastomatoideae</taxon>
        <taxon>Melastomateae</taxon>
        <taxon>Melastoma</taxon>
    </lineage>
</organism>